<dbReference type="GO" id="GO:0004674">
    <property type="term" value="F:protein serine/threonine kinase activity"/>
    <property type="evidence" value="ECO:0007669"/>
    <property type="project" value="UniProtKB-KW"/>
</dbReference>
<evidence type="ECO:0000256" key="1">
    <source>
        <dbReference type="ARBA" id="ARBA00012513"/>
    </source>
</evidence>
<dbReference type="EMBL" id="ML978137">
    <property type="protein sequence ID" value="KAF2093528.1"/>
    <property type="molecule type" value="Genomic_DNA"/>
</dbReference>
<comment type="catalytic activity">
    <reaction evidence="7">
        <text>L-threonyl-[protein] + ATP = O-phospho-L-threonyl-[protein] + ADP + H(+)</text>
        <dbReference type="Rhea" id="RHEA:46608"/>
        <dbReference type="Rhea" id="RHEA-COMP:11060"/>
        <dbReference type="Rhea" id="RHEA-COMP:11605"/>
        <dbReference type="ChEBI" id="CHEBI:15378"/>
        <dbReference type="ChEBI" id="CHEBI:30013"/>
        <dbReference type="ChEBI" id="CHEBI:30616"/>
        <dbReference type="ChEBI" id="CHEBI:61977"/>
        <dbReference type="ChEBI" id="CHEBI:456216"/>
        <dbReference type="EC" id="2.7.11.1"/>
    </reaction>
</comment>
<keyword evidence="4" id="KW-0547">Nucleotide-binding</keyword>
<protein>
    <recommendedName>
        <fullName evidence="1">non-specific serine/threonine protein kinase</fullName>
        <ecNumber evidence="1">2.7.11.1</ecNumber>
    </recommendedName>
</protein>
<dbReference type="InterPro" id="IPR008271">
    <property type="entry name" value="Ser/Thr_kinase_AS"/>
</dbReference>
<dbReference type="EC" id="2.7.11.1" evidence="1"/>
<dbReference type="PROSITE" id="PS00108">
    <property type="entry name" value="PROTEIN_KINASE_ST"/>
    <property type="match status" value="1"/>
</dbReference>
<keyword evidence="5 11" id="KW-0418">Kinase</keyword>
<keyword evidence="6" id="KW-0067">ATP-binding</keyword>
<dbReference type="OrthoDB" id="4062651at2759"/>
<keyword evidence="12" id="KW-1185">Reference proteome</keyword>
<reference evidence="11" key="1">
    <citation type="journal article" date="2020" name="Stud. Mycol.">
        <title>101 Dothideomycetes genomes: a test case for predicting lifestyles and emergence of pathogens.</title>
        <authorList>
            <person name="Haridas S."/>
            <person name="Albert R."/>
            <person name="Binder M."/>
            <person name="Bloem J."/>
            <person name="Labutti K."/>
            <person name="Salamov A."/>
            <person name="Andreopoulos B."/>
            <person name="Baker S."/>
            <person name="Barry K."/>
            <person name="Bills G."/>
            <person name="Bluhm B."/>
            <person name="Cannon C."/>
            <person name="Castanera R."/>
            <person name="Culley D."/>
            <person name="Daum C."/>
            <person name="Ezra D."/>
            <person name="Gonzalez J."/>
            <person name="Henrissat B."/>
            <person name="Kuo A."/>
            <person name="Liang C."/>
            <person name="Lipzen A."/>
            <person name="Lutzoni F."/>
            <person name="Magnuson J."/>
            <person name="Mondo S."/>
            <person name="Nolan M."/>
            <person name="Ohm R."/>
            <person name="Pangilinan J."/>
            <person name="Park H.-J."/>
            <person name="Ramirez L."/>
            <person name="Alfaro M."/>
            <person name="Sun H."/>
            <person name="Tritt A."/>
            <person name="Yoshinaga Y."/>
            <person name="Zwiers L.-H."/>
            <person name="Turgeon B."/>
            <person name="Goodwin S."/>
            <person name="Spatafora J."/>
            <person name="Crous P."/>
            <person name="Grigoriev I."/>
        </authorList>
    </citation>
    <scope>NUCLEOTIDE SEQUENCE</scope>
    <source>
        <strain evidence="11">CBS 133067</strain>
    </source>
</reference>
<dbReference type="InterPro" id="IPR050660">
    <property type="entry name" value="NEK_Ser/Thr_kinase"/>
</dbReference>
<evidence type="ECO:0000256" key="7">
    <source>
        <dbReference type="ARBA" id="ARBA00047899"/>
    </source>
</evidence>
<gene>
    <name evidence="11" type="ORF">NA57DRAFT_61233</name>
</gene>
<feature type="region of interest" description="Disordered" evidence="9">
    <location>
        <begin position="396"/>
        <end position="456"/>
    </location>
</feature>
<dbReference type="AlphaFoldDB" id="A0A9P4I4V8"/>
<feature type="domain" description="Protein kinase" evidence="10">
    <location>
        <begin position="72"/>
        <end position="380"/>
    </location>
</feature>
<sequence>MTFTTASGYVEETASYSHARHGHDPVGINANEYLEAGPNGYHVINANDSWRDGIDDYPMLRRPNPFPSATTYSIESIIAYGAYGTVAKVKQRGTGMIYARKQIQKLGVDPAILHDEVSLIRQAQHRHVVELVQKYEDSDWYYIVMAPVADCNLQEYMQRVSSNSPIRHLQKRDDPFWAAFAQQRVQLFQWIYCLANTLTDLHERGIRHRDIKPQNILVHGSSILLTDFGISMAHDGLTKVALTTTFGTSRYEPPESLGSATGDTRMRTGRKGDVFSLGCVFFEMLDTASHRIRINELPEIPDNRFASCVENDHFLSQVDCFNESKVDSSLNLAPEARCPNLTKSLLRLVMSSMITSAERRKSASAIVNDIGQLMAGHVAAQPRCCFKRMDTAGESNNMTMMDITDDEGSLDGSDRDEDESELQTEEQTRGRELSSEPPQMTHWGDGATEAAGREEH</sequence>
<feature type="compositionally biased region" description="Acidic residues" evidence="9">
    <location>
        <begin position="403"/>
        <end position="424"/>
    </location>
</feature>
<keyword evidence="3" id="KW-0808">Transferase</keyword>
<organism evidence="11 12">
    <name type="scientific">Rhizodiscina lignyota</name>
    <dbReference type="NCBI Taxonomy" id="1504668"/>
    <lineage>
        <taxon>Eukaryota</taxon>
        <taxon>Fungi</taxon>
        <taxon>Dikarya</taxon>
        <taxon>Ascomycota</taxon>
        <taxon>Pezizomycotina</taxon>
        <taxon>Dothideomycetes</taxon>
        <taxon>Pleosporomycetidae</taxon>
        <taxon>Aulographales</taxon>
        <taxon>Rhizodiscinaceae</taxon>
        <taxon>Rhizodiscina</taxon>
    </lineage>
</organism>
<dbReference type="InterPro" id="IPR000719">
    <property type="entry name" value="Prot_kinase_dom"/>
</dbReference>
<accession>A0A9P4I4V8</accession>
<evidence type="ECO:0000256" key="2">
    <source>
        <dbReference type="ARBA" id="ARBA00022527"/>
    </source>
</evidence>
<dbReference type="InterPro" id="IPR011009">
    <property type="entry name" value="Kinase-like_dom_sf"/>
</dbReference>
<name>A0A9P4I4V8_9PEZI</name>
<comment type="catalytic activity">
    <reaction evidence="8">
        <text>L-seryl-[protein] + ATP = O-phospho-L-seryl-[protein] + ADP + H(+)</text>
        <dbReference type="Rhea" id="RHEA:17989"/>
        <dbReference type="Rhea" id="RHEA-COMP:9863"/>
        <dbReference type="Rhea" id="RHEA-COMP:11604"/>
        <dbReference type="ChEBI" id="CHEBI:15378"/>
        <dbReference type="ChEBI" id="CHEBI:29999"/>
        <dbReference type="ChEBI" id="CHEBI:30616"/>
        <dbReference type="ChEBI" id="CHEBI:83421"/>
        <dbReference type="ChEBI" id="CHEBI:456216"/>
        <dbReference type="EC" id="2.7.11.1"/>
    </reaction>
</comment>
<dbReference type="PANTHER" id="PTHR43671">
    <property type="entry name" value="SERINE/THREONINE-PROTEIN KINASE NEK"/>
    <property type="match status" value="1"/>
</dbReference>
<evidence type="ECO:0000256" key="5">
    <source>
        <dbReference type="ARBA" id="ARBA00022777"/>
    </source>
</evidence>
<keyword evidence="2" id="KW-0723">Serine/threonine-protein kinase</keyword>
<evidence type="ECO:0000256" key="8">
    <source>
        <dbReference type="ARBA" id="ARBA00048679"/>
    </source>
</evidence>
<dbReference type="CDD" id="cd00180">
    <property type="entry name" value="PKc"/>
    <property type="match status" value="1"/>
</dbReference>
<dbReference type="PROSITE" id="PS50011">
    <property type="entry name" value="PROTEIN_KINASE_DOM"/>
    <property type="match status" value="1"/>
</dbReference>
<dbReference type="Proteomes" id="UP000799772">
    <property type="component" value="Unassembled WGS sequence"/>
</dbReference>
<evidence type="ECO:0000313" key="11">
    <source>
        <dbReference type="EMBL" id="KAF2093528.1"/>
    </source>
</evidence>
<dbReference type="Gene3D" id="3.30.200.20">
    <property type="entry name" value="Phosphorylase Kinase, domain 1"/>
    <property type="match status" value="1"/>
</dbReference>
<evidence type="ECO:0000256" key="6">
    <source>
        <dbReference type="ARBA" id="ARBA00022840"/>
    </source>
</evidence>
<dbReference type="SMART" id="SM00220">
    <property type="entry name" value="S_TKc"/>
    <property type="match status" value="1"/>
</dbReference>
<evidence type="ECO:0000256" key="9">
    <source>
        <dbReference type="SAM" id="MobiDB-lite"/>
    </source>
</evidence>
<dbReference type="SUPFAM" id="SSF56112">
    <property type="entry name" value="Protein kinase-like (PK-like)"/>
    <property type="match status" value="1"/>
</dbReference>
<dbReference type="GO" id="GO:0005524">
    <property type="term" value="F:ATP binding"/>
    <property type="evidence" value="ECO:0007669"/>
    <property type="project" value="UniProtKB-KW"/>
</dbReference>
<comment type="caution">
    <text evidence="11">The sequence shown here is derived from an EMBL/GenBank/DDBJ whole genome shotgun (WGS) entry which is preliminary data.</text>
</comment>
<evidence type="ECO:0000313" key="12">
    <source>
        <dbReference type="Proteomes" id="UP000799772"/>
    </source>
</evidence>
<evidence type="ECO:0000256" key="4">
    <source>
        <dbReference type="ARBA" id="ARBA00022741"/>
    </source>
</evidence>
<dbReference type="PANTHER" id="PTHR43671:SF98">
    <property type="entry name" value="SERINE_THREONINE-PROTEIN KINASE NEK11"/>
    <property type="match status" value="1"/>
</dbReference>
<proteinExistence type="predicted"/>
<dbReference type="Gene3D" id="1.10.510.10">
    <property type="entry name" value="Transferase(Phosphotransferase) domain 1"/>
    <property type="match status" value="1"/>
</dbReference>
<dbReference type="GO" id="GO:0005634">
    <property type="term" value="C:nucleus"/>
    <property type="evidence" value="ECO:0007669"/>
    <property type="project" value="TreeGrafter"/>
</dbReference>
<evidence type="ECO:0000256" key="3">
    <source>
        <dbReference type="ARBA" id="ARBA00022679"/>
    </source>
</evidence>
<dbReference type="Pfam" id="PF00069">
    <property type="entry name" value="Pkinase"/>
    <property type="match status" value="1"/>
</dbReference>
<evidence type="ECO:0000259" key="10">
    <source>
        <dbReference type="PROSITE" id="PS50011"/>
    </source>
</evidence>